<evidence type="ECO:0000256" key="1">
    <source>
        <dbReference type="SAM" id="MobiDB-lite"/>
    </source>
</evidence>
<evidence type="ECO:0000313" key="2">
    <source>
        <dbReference type="EMBL" id="MBO2007294.1"/>
    </source>
</evidence>
<gene>
    <name evidence="2" type="ORF">J4732_19795</name>
</gene>
<proteinExistence type="predicted"/>
<dbReference type="AlphaFoldDB" id="A0A939NTD8"/>
<organism evidence="2">
    <name type="scientific">Serratia marcescens</name>
    <dbReference type="NCBI Taxonomy" id="615"/>
    <lineage>
        <taxon>Bacteria</taxon>
        <taxon>Pseudomonadati</taxon>
        <taxon>Pseudomonadota</taxon>
        <taxon>Gammaproteobacteria</taxon>
        <taxon>Enterobacterales</taxon>
        <taxon>Yersiniaceae</taxon>
        <taxon>Serratia</taxon>
    </lineage>
</organism>
<reference evidence="2" key="1">
    <citation type="submission" date="2021-03" db="EMBL/GenBank/DDBJ databases">
        <title>Molecular epidemiology and mechanisms of colistin and carbapenem resistance in Enterobacteriaceae from clinical isolates, the environment and porcine samples in Pretoria, South Africa.</title>
        <authorList>
            <person name="Bogoshi D."/>
            <person name="Mbelle N.M."/>
            <person name="Naidoo V."/>
            <person name="Osei Sekyere J."/>
        </authorList>
    </citation>
    <scope>NUCLEOTIDE SEQUENCE</scope>
    <source>
        <strain evidence="2">C080</strain>
    </source>
</reference>
<protein>
    <submittedName>
        <fullName evidence="2">Uncharacterized protein</fullName>
    </submittedName>
</protein>
<comment type="caution">
    <text evidence="2">The sequence shown here is derived from an EMBL/GenBank/DDBJ whole genome shotgun (WGS) entry which is preliminary data.</text>
</comment>
<dbReference type="EMBL" id="JAGETR010000167">
    <property type="protein sequence ID" value="MBO2007294.1"/>
    <property type="molecule type" value="Genomic_DNA"/>
</dbReference>
<accession>A0A939NTD8</accession>
<name>A0A939NTD8_SERMA</name>
<sequence length="92" mass="10203">MEEIAADFSYETVRLSDRVLSWTSEPAVSGHQRHQRRARVPAGAGRPRDRNLRAPAIAVTWTICCCPTCCNHRGPVPPQYRRASTSTSGRPA</sequence>
<feature type="region of interest" description="Disordered" evidence="1">
    <location>
        <begin position="24"/>
        <end position="51"/>
    </location>
</feature>